<evidence type="ECO:0000256" key="2">
    <source>
        <dbReference type="ARBA" id="ARBA00022448"/>
    </source>
</evidence>
<dbReference type="GO" id="GO:0006826">
    <property type="term" value="P:iron ion transport"/>
    <property type="evidence" value="ECO:0007669"/>
    <property type="project" value="UniProtKB-KW"/>
</dbReference>
<keyword evidence="3" id="KW-1134">Transmembrane beta strand</keyword>
<keyword evidence="8" id="KW-0798">TonB box</keyword>
<organism evidence="12 13">
    <name type="scientific">Desulfosarcina ovata subsp. ovata</name>
    <dbReference type="NCBI Taxonomy" id="2752305"/>
    <lineage>
        <taxon>Bacteria</taxon>
        <taxon>Pseudomonadati</taxon>
        <taxon>Thermodesulfobacteriota</taxon>
        <taxon>Desulfobacteria</taxon>
        <taxon>Desulfobacterales</taxon>
        <taxon>Desulfosarcinaceae</taxon>
        <taxon>Desulfosarcina</taxon>
    </lineage>
</organism>
<dbReference type="InterPro" id="IPR039426">
    <property type="entry name" value="TonB-dep_rcpt-like"/>
</dbReference>
<sequence length="158" mass="17331">MIVPAPPFPPTYDNVEEFTIQGAEATVNWQPLESLSFFAGITLLDTDPTDLPYAPETTVSCGANWRFLDRFKLSLDGSYVSSIHVNSQTRKADTENNDTVGSYTLVNGKLSYAFDGLAGKYKGELFVAGENLTDVDYEYQPGYPMPGANVMVGIQLEI</sequence>
<keyword evidence="10" id="KW-0998">Cell outer membrane</keyword>
<dbReference type="InterPro" id="IPR036942">
    <property type="entry name" value="Beta-barrel_TonB_sf"/>
</dbReference>
<evidence type="ECO:0000313" key="12">
    <source>
        <dbReference type="EMBL" id="BBO89536.1"/>
    </source>
</evidence>
<dbReference type="Gene3D" id="2.40.170.20">
    <property type="entry name" value="TonB-dependent receptor, beta-barrel domain"/>
    <property type="match status" value="1"/>
</dbReference>
<accession>A0A5K8AAK1</accession>
<proteinExistence type="predicted"/>
<evidence type="ECO:0000256" key="1">
    <source>
        <dbReference type="ARBA" id="ARBA00004571"/>
    </source>
</evidence>
<keyword evidence="7" id="KW-0406">Ion transport</keyword>
<evidence type="ECO:0000256" key="8">
    <source>
        <dbReference type="ARBA" id="ARBA00023077"/>
    </source>
</evidence>
<reference evidence="12 13" key="1">
    <citation type="submission" date="2019-11" db="EMBL/GenBank/DDBJ databases">
        <title>Comparative genomics of hydrocarbon-degrading Desulfosarcina strains.</title>
        <authorList>
            <person name="Watanabe M."/>
            <person name="Kojima H."/>
            <person name="Fukui M."/>
        </authorList>
    </citation>
    <scope>NUCLEOTIDE SEQUENCE [LARGE SCALE GENOMIC DNA]</scope>
    <source>
        <strain evidence="13">oXyS1</strain>
    </source>
</reference>
<evidence type="ECO:0000256" key="7">
    <source>
        <dbReference type="ARBA" id="ARBA00023065"/>
    </source>
</evidence>
<protein>
    <recommendedName>
        <fullName evidence="11">TonB-dependent receptor-like beta-barrel domain-containing protein</fullName>
    </recommendedName>
</protein>
<keyword evidence="13" id="KW-1185">Reference proteome</keyword>
<dbReference type="Pfam" id="PF00593">
    <property type="entry name" value="TonB_dep_Rec_b-barrel"/>
    <property type="match status" value="1"/>
</dbReference>
<feature type="domain" description="TonB-dependent receptor-like beta-barrel" evidence="11">
    <location>
        <begin position="10"/>
        <end position="132"/>
    </location>
</feature>
<evidence type="ECO:0000313" key="13">
    <source>
        <dbReference type="Proteomes" id="UP000422108"/>
    </source>
</evidence>
<dbReference type="PANTHER" id="PTHR32552">
    <property type="entry name" value="FERRICHROME IRON RECEPTOR-RELATED"/>
    <property type="match status" value="1"/>
</dbReference>
<dbReference type="SUPFAM" id="SSF56935">
    <property type="entry name" value="Porins"/>
    <property type="match status" value="1"/>
</dbReference>
<dbReference type="AlphaFoldDB" id="A0A5K8AAK1"/>
<keyword evidence="6" id="KW-0408">Iron</keyword>
<evidence type="ECO:0000256" key="4">
    <source>
        <dbReference type="ARBA" id="ARBA00022496"/>
    </source>
</evidence>
<dbReference type="GO" id="GO:0009279">
    <property type="term" value="C:cell outer membrane"/>
    <property type="evidence" value="ECO:0007669"/>
    <property type="project" value="UniProtKB-SubCell"/>
</dbReference>
<evidence type="ECO:0000256" key="3">
    <source>
        <dbReference type="ARBA" id="ARBA00022452"/>
    </source>
</evidence>
<evidence type="ECO:0000256" key="10">
    <source>
        <dbReference type="ARBA" id="ARBA00023237"/>
    </source>
</evidence>
<keyword evidence="5" id="KW-0812">Transmembrane</keyword>
<dbReference type="EMBL" id="AP021879">
    <property type="protein sequence ID" value="BBO89536.1"/>
    <property type="molecule type" value="Genomic_DNA"/>
</dbReference>
<evidence type="ECO:0000259" key="11">
    <source>
        <dbReference type="Pfam" id="PF00593"/>
    </source>
</evidence>
<dbReference type="InterPro" id="IPR000531">
    <property type="entry name" value="Beta-barrel_TonB"/>
</dbReference>
<evidence type="ECO:0000256" key="6">
    <source>
        <dbReference type="ARBA" id="ARBA00023004"/>
    </source>
</evidence>
<name>A0A5K8AAK1_9BACT</name>
<keyword evidence="4" id="KW-0410">Iron transport</keyword>
<evidence type="ECO:0000256" key="9">
    <source>
        <dbReference type="ARBA" id="ARBA00023136"/>
    </source>
</evidence>
<keyword evidence="9" id="KW-0472">Membrane</keyword>
<dbReference type="Proteomes" id="UP000422108">
    <property type="component" value="Chromosome"/>
</dbReference>
<gene>
    <name evidence="12" type="ORF">DSCOOX_27160</name>
</gene>
<evidence type="ECO:0000256" key="5">
    <source>
        <dbReference type="ARBA" id="ARBA00022692"/>
    </source>
</evidence>
<comment type="subcellular location">
    <subcellularLocation>
        <location evidence="1">Cell outer membrane</location>
        <topology evidence="1">Multi-pass membrane protein</topology>
    </subcellularLocation>
</comment>
<dbReference type="PANTHER" id="PTHR32552:SF81">
    <property type="entry name" value="TONB-DEPENDENT OUTER MEMBRANE RECEPTOR"/>
    <property type="match status" value="1"/>
</dbReference>
<keyword evidence="2" id="KW-0813">Transport</keyword>